<gene>
    <name evidence="2" type="ORF">HALOF300_01110</name>
</gene>
<sequence length="84" mass="9094">MKGKFGLIVGLGVGYVLGARDGRQRYDKIKAQAQQLWRRPEVQDAVEAAGDLASQAVDQATAAGEKLARGKRPDQPVPPDRPVR</sequence>
<name>A0A7M4DG64_9MICO</name>
<keyword evidence="3" id="KW-1185">Reference proteome</keyword>
<feature type="region of interest" description="Disordered" evidence="1">
    <location>
        <begin position="57"/>
        <end position="84"/>
    </location>
</feature>
<feature type="compositionally biased region" description="Pro residues" evidence="1">
    <location>
        <begin position="75"/>
        <end position="84"/>
    </location>
</feature>
<dbReference type="AlphaFoldDB" id="A0A7M4DG64"/>
<evidence type="ECO:0000256" key="1">
    <source>
        <dbReference type="SAM" id="MobiDB-lite"/>
    </source>
</evidence>
<organism evidence="2 3">
    <name type="scientific">Occultella aeris</name>
    <dbReference type="NCBI Taxonomy" id="2761496"/>
    <lineage>
        <taxon>Bacteria</taxon>
        <taxon>Bacillati</taxon>
        <taxon>Actinomycetota</taxon>
        <taxon>Actinomycetes</taxon>
        <taxon>Micrococcales</taxon>
        <taxon>Ruaniaceae</taxon>
        <taxon>Occultella</taxon>
    </lineage>
</organism>
<dbReference type="Proteomes" id="UP000419743">
    <property type="component" value="Unassembled WGS sequence"/>
</dbReference>
<accession>A0A7M4DG64</accession>
<comment type="caution">
    <text evidence="2">The sequence shown here is derived from an EMBL/GenBank/DDBJ whole genome shotgun (WGS) entry which is preliminary data.</text>
</comment>
<dbReference type="EMBL" id="CACRYJ010000016">
    <property type="protein sequence ID" value="VZO35907.1"/>
    <property type="molecule type" value="Genomic_DNA"/>
</dbReference>
<reference evidence="2 3" key="1">
    <citation type="submission" date="2019-11" db="EMBL/GenBank/DDBJ databases">
        <authorList>
            <person name="Criscuolo A."/>
        </authorList>
    </citation>
    <scope>NUCLEOTIDE SEQUENCE [LARGE SCALE GENOMIC DNA]</scope>
    <source>
        <strain evidence="2">CIP111667</strain>
    </source>
</reference>
<evidence type="ECO:0008006" key="4">
    <source>
        <dbReference type="Google" id="ProtNLM"/>
    </source>
</evidence>
<evidence type="ECO:0000313" key="3">
    <source>
        <dbReference type="Proteomes" id="UP000419743"/>
    </source>
</evidence>
<protein>
    <recommendedName>
        <fullName evidence="4">YtxH domain-containing protein</fullName>
    </recommendedName>
</protein>
<evidence type="ECO:0000313" key="2">
    <source>
        <dbReference type="EMBL" id="VZO35907.1"/>
    </source>
</evidence>
<proteinExistence type="predicted"/>
<dbReference type="RefSeq" id="WP_156739927.1">
    <property type="nucleotide sequence ID" value="NZ_CACRYJ010000016.1"/>
</dbReference>